<evidence type="ECO:0000256" key="11">
    <source>
        <dbReference type="ARBA" id="ARBA00023180"/>
    </source>
</evidence>
<evidence type="ECO:0000256" key="9">
    <source>
        <dbReference type="ARBA" id="ARBA00023008"/>
    </source>
</evidence>
<dbReference type="EMBL" id="JOWA01000104">
    <property type="protein sequence ID" value="KEZ41968.1"/>
    <property type="molecule type" value="Genomic_DNA"/>
</dbReference>
<dbReference type="GO" id="GO:0005507">
    <property type="term" value="F:copper ion binding"/>
    <property type="evidence" value="ECO:0007669"/>
    <property type="project" value="InterPro"/>
</dbReference>
<dbReference type="InterPro" id="IPR001117">
    <property type="entry name" value="Cu-oxidase_2nd"/>
</dbReference>
<evidence type="ECO:0000256" key="1">
    <source>
        <dbReference type="ARBA" id="ARBA00000349"/>
    </source>
</evidence>
<evidence type="ECO:0000256" key="7">
    <source>
        <dbReference type="ARBA" id="ARBA00022737"/>
    </source>
</evidence>
<evidence type="ECO:0000313" key="17">
    <source>
        <dbReference type="EMBL" id="KEZ41968.1"/>
    </source>
</evidence>
<name>A0A084G3Q6_PSEDA</name>
<dbReference type="VEuPathDB" id="FungiDB:SAPIO_CDS6544"/>
<protein>
    <recommendedName>
        <fullName evidence="4">laccase</fullName>
        <ecNumber evidence="4">1.10.3.2</ecNumber>
    </recommendedName>
</protein>
<evidence type="ECO:0000256" key="4">
    <source>
        <dbReference type="ARBA" id="ARBA00012297"/>
    </source>
</evidence>
<reference evidence="17 18" key="1">
    <citation type="journal article" date="2014" name="Genome Announc.">
        <title>Draft genome sequence of the pathogenic fungus Scedosporium apiospermum.</title>
        <authorList>
            <person name="Vandeputte P."/>
            <person name="Ghamrawi S."/>
            <person name="Rechenmann M."/>
            <person name="Iltis A."/>
            <person name="Giraud S."/>
            <person name="Fleury M."/>
            <person name="Thornton C."/>
            <person name="Delhaes L."/>
            <person name="Meyer W."/>
            <person name="Papon N."/>
            <person name="Bouchara J.P."/>
        </authorList>
    </citation>
    <scope>NUCLEOTIDE SEQUENCE [LARGE SCALE GENOMIC DNA]</scope>
    <source>
        <strain evidence="17 18">IHEM 14462</strain>
    </source>
</reference>
<organism evidence="17 18">
    <name type="scientific">Pseudallescheria apiosperma</name>
    <name type="common">Scedosporium apiospermum</name>
    <dbReference type="NCBI Taxonomy" id="563466"/>
    <lineage>
        <taxon>Eukaryota</taxon>
        <taxon>Fungi</taxon>
        <taxon>Dikarya</taxon>
        <taxon>Ascomycota</taxon>
        <taxon>Pezizomycotina</taxon>
        <taxon>Sordariomycetes</taxon>
        <taxon>Hypocreomycetidae</taxon>
        <taxon>Microascales</taxon>
        <taxon>Microascaceae</taxon>
        <taxon>Scedosporium</taxon>
    </lineage>
</organism>
<dbReference type="GeneID" id="27725616"/>
<feature type="signal peptide" evidence="13">
    <location>
        <begin position="1"/>
        <end position="16"/>
    </location>
</feature>
<dbReference type="SUPFAM" id="SSF49503">
    <property type="entry name" value="Cupredoxins"/>
    <property type="match status" value="3"/>
</dbReference>
<proteinExistence type="inferred from homology"/>
<evidence type="ECO:0000256" key="8">
    <source>
        <dbReference type="ARBA" id="ARBA00023002"/>
    </source>
</evidence>
<dbReference type="InterPro" id="IPR008972">
    <property type="entry name" value="Cupredoxin"/>
</dbReference>
<evidence type="ECO:0000259" key="14">
    <source>
        <dbReference type="Pfam" id="PF00394"/>
    </source>
</evidence>
<dbReference type="AlphaFoldDB" id="A0A084G3Q6"/>
<evidence type="ECO:0000256" key="5">
    <source>
        <dbReference type="ARBA" id="ARBA00022723"/>
    </source>
</evidence>
<dbReference type="Proteomes" id="UP000028545">
    <property type="component" value="Unassembled WGS sequence"/>
</dbReference>
<dbReference type="FunFam" id="2.60.40.420:FF:000021">
    <property type="entry name" value="Extracellular dihydrogeodin oxidase/laccase"/>
    <property type="match status" value="1"/>
</dbReference>
<dbReference type="CDD" id="cd13854">
    <property type="entry name" value="CuRO_1_MaLCC_like"/>
    <property type="match status" value="1"/>
</dbReference>
<comment type="cofactor">
    <cofactor evidence="2">
        <name>Cu cation</name>
        <dbReference type="ChEBI" id="CHEBI:23378"/>
    </cofactor>
</comment>
<dbReference type="OMA" id="SFWIRAI"/>
<dbReference type="HOGENOM" id="CLU_006504_3_2_1"/>
<accession>A0A084G3Q6</accession>
<dbReference type="RefSeq" id="XP_016641767.1">
    <property type="nucleotide sequence ID" value="XM_016788614.1"/>
</dbReference>
<dbReference type="Pfam" id="PF07732">
    <property type="entry name" value="Cu-oxidase_3"/>
    <property type="match status" value="1"/>
</dbReference>
<evidence type="ECO:0000256" key="6">
    <source>
        <dbReference type="ARBA" id="ARBA00022729"/>
    </source>
</evidence>
<dbReference type="Pfam" id="PF00394">
    <property type="entry name" value="Cu-oxidase"/>
    <property type="match status" value="1"/>
</dbReference>
<keyword evidence="18" id="KW-1185">Reference proteome</keyword>
<feature type="domain" description="Plastocyanin-like" evidence="14">
    <location>
        <begin position="196"/>
        <end position="345"/>
    </location>
</feature>
<dbReference type="CDD" id="cd13880">
    <property type="entry name" value="CuRO_2_MaLCC_like"/>
    <property type="match status" value="1"/>
</dbReference>
<comment type="caution">
    <text evidence="17">The sequence shown here is derived from an EMBL/GenBank/DDBJ whole genome shotgun (WGS) entry which is preliminary data.</text>
</comment>
<keyword evidence="8" id="KW-0560">Oxidoreductase</keyword>
<dbReference type="PANTHER" id="PTHR11709">
    <property type="entry name" value="MULTI-COPPER OXIDASE"/>
    <property type="match status" value="1"/>
</dbReference>
<dbReference type="FunFam" id="2.60.40.420:FF:000038">
    <property type="entry name" value="Extracellular dihydrogeodin oxidase/laccase"/>
    <property type="match status" value="1"/>
</dbReference>
<evidence type="ECO:0000256" key="10">
    <source>
        <dbReference type="ARBA" id="ARBA00023157"/>
    </source>
</evidence>
<dbReference type="Gene3D" id="2.60.40.420">
    <property type="entry name" value="Cupredoxins - blue copper proteins"/>
    <property type="match status" value="3"/>
</dbReference>
<gene>
    <name evidence="17" type="ORF">SAPIO_CDS6544</name>
</gene>
<dbReference type="EC" id="1.10.3.2" evidence="4"/>
<sequence length="568" mass="61805">MIASLFSASLLGLAAAIPSPPEPLLFSRAACSGNTANTRSEWCDFSVDTDYTSIAPDTGVTREYWFDITETTASPDGVERYVQAINGSIPGPTIIADWGDTVIVHVTNSIAESTNGTSLHFHGIRQNFTNQNDGVPSITQCPTAPGSSMTYTWKALQYGSGWYHSHFALQAYQGVFGGIVINGPATSNYDEDLGHLFLNDWSHQTVDQLFHAAQTTGPPTLNNGLINGTNVFGEDGEAGQVGSRFAVSLTEGNSYRLRIVNAAVDSHFKFMVDNHTLTVIATDFVPIEPFTTDILSIGMGQRYDVIITANQANVADSFWMRAIPQSACSENESQDNIRGIVRYGSSTATPSTSRPDSYSEGCEDMDVSNLVPHVAKTASSISSKGVEQATVGFNEKNLFRWYLNSTTMLVEWGDPTLLAIQRGQTTWDTSDAVIELPNADEWVYIVIETALAIPHPIHLHGHDFLVLAQGSGTFSDSVTLNTNNPARRDTAMLPASGYLALAFETDNPGAWLMHCHIGWHTSEGFSLQFIERYDEIAGLIDSDILNSTCSAWATYEEQFSVEQEDSGL</sequence>
<keyword evidence="7" id="KW-0677">Repeat</keyword>
<feature type="domain" description="Plastocyanin-like" evidence="16">
    <location>
        <begin position="68"/>
        <end position="184"/>
    </location>
</feature>
<feature type="chain" id="PRO_5001775293" description="laccase" evidence="13">
    <location>
        <begin position="17"/>
        <end position="568"/>
    </location>
</feature>
<keyword evidence="12" id="KW-0439">Lignin degradation</keyword>
<dbReference type="InterPro" id="IPR011706">
    <property type="entry name" value="Cu-oxidase_C"/>
</dbReference>
<dbReference type="CDD" id="cd13901">
    <property type="entry name" value="CuRO_3_MaLCC_like"/>
    <property type="match status" value="1"/>
</dbReference>
<dbReference type="Pfam" id="PF07731">
    <property type="entry name" value="Cu-oxidase_2"/>
    <property type="match status" value="1"/>
</dbReference>
<keyword evidence="6 13" id="KW-0732">Signal</keyword>
<evidence type="ECO:0000259" key="16">
    <source>
        <dbReference type="Pfam" id="PF07732"/>
    </source>
</evidence>
<evidence type="ECO:0000256" key="2">
    <source>
        <dbReference type="ARBA" id="ARBA00001935"/>
    </source>
</evidence>
<keyword evidence="11" id="KW-0325">Glycoprotein</keyword>
<dbReference type="FunFam" id="2.60.40.420:FF:000046">
    <property type="entry name" value="Multicopper oxidase"/>
    <property type="match status" value="1"/>
</dbReference>
<evidence type="ECO:0000313" key="18">
    <source>
        <dbReference type="Proteomes" id="UP000028545"/>
    </source>
</evidence>
<dbReference type="GO" id="GO:0046274">
    <property type="term" value="P:lignin catabolic process"/>
    <property type="evidence" value="ECO:0007669"/>
    <property type="project" value="UniProtKB-KW"/>
</dbReference>
<dbReference type="OrthoDB" id="2121828at2759"/>
<dbReference type="GO" id="GO:0052716">
    <property type="term" value="F:hydroquinone:oxygen oxidoreductase activity"/>
    <property type="evidence" value="ECO:0007669"/>
    <property type="project" value="UniProtKB-EC"/>
</dbReference>
<dbReference type="InterPro" id="IPR011707">
    <property type="entry name" value="Cu-oxidase-like_N"/>
</dbReference>
<feature type="domain" description="Plastocyanin-like" evidence="15">
    <location>
        <begin position="416"/>
        <end position="532"/>
    </location>
</feature>
<keyword evidence="9" id="KW-0186">Copper</keyword>
<evidence type="ECO:0000256" key="13">
    <source>
        <dbReference type="SAM" id="SignalP"/>
    </source>
</evidence>
<dbReference type="KEGG" id="sapo:SAPIO_CDS6544"/>
<comment type="catalytic activity">
    <reaction evidence="1">
        <text>4 hydroquinone + O2 = 4 benzosemiquinone + 2 H2O</text>
        <dbReference type="Rhea" id="RHEA:11276"/>
        <dbReference type="ChEBI" id="CHEBI:15377"/>
        <dbReference type="ChEBI" id="CHEBI:15379"/>
        <dbReference type="ChEBI" id="CHEBI:17594"/>
        <dbReference type="ChEBI" id="CHEBI:17977"/>
        <dbReference type="EC" id="1.10.3.2"/>
    </reaction>
</comment>
<evidence type="ECO:0000256" key="3">
    <source>
        <dbReference type="ARBA" id="ARBA00010609"/>
    </source>
</evidence>
<evidence type="ECO:0000256" key="12">
    <source>
        <dbReference type="ARBA" id="ARBA00023185"/>
    </source>
</evidence>
<dbReference type="InterPro" id="IPR045087">
    <property type="entry name" value="Cu-oxidase_fam"/>
</dbReference>
<evidence type="ECO:0000259" key="15">
    <source>
        <dbReference type="Pfam" id="PF07731"/>
    </source>
</evidence>
<comment type="similarity">
    <text evidence="3">Belongs to the multicopper oxidase family.</text>
</comment>
<keyword evidence="5" id="KW-0479">Metal-binding</keyword>
<keyword evidence="10" id="KW-1015">Disulfide bond</keyword>
<dbReference type="PANTHER" id="PTHR11709:SF502">
    <property type="entry name" value="MULTICOPPER OXIDASE"/>
    <property type="match status" value="1"/>
</dbReference>